<proteinExistence type="predicted"/>
<keyword evidence="4" id="KW-1185">Reference proteome</keyword>
<dbReference type="Pfam" id="PF11915">
    <property type="entry name" value="DUF3433"/>
    <property type="match status" value="1"/>
</dbReference>
<evidence type="ECO:0000256" key="2">
    <source>
        <dbReference type="SAM" id="Phobius"/>
    </source>
</evidence>
<evidence type="ECO:0000256" key="1">
    <source>
        <dbReference type="SAM" id="MobiDB-lite"/>
    </source>
</evidence>
<protein>
    <submittedName>
        <fullName evidence="3">Uncharacterized protein</fullName>
    </submittedName>
</protein>
<dbReference type="OrthoDB" id="3248909at2759"/>
<evidence type="ECO:0000313" key="3">
    <source>
        <dbReference type="EMBL" id="PPQ99836.1"/>
    </source>
</evidence>
<reference evidence="3 4" key="1">
    <citation type="journal article" date="2018" name="Evol. Lett.">
        <title>Horizontal gene cluster transfer increased hallucinogenic mushroom diversity.</title>
        <authorList>
            <person name="Reynolds H.T."/>
            <person name="Vijayakumar V."/>
            <person name="Gluck-Thaler E."/>
            <person name="Korotkin H.B."/>
            <person name="Matheny P.B."/>
            <person name="Slot J.C."/>
        </authorList>
    </citation>
    <scope>NUCLEOTIDE SEQUENCE [LARGE SCALE GENOMIC DNA]</scope>
    <source>
        <strain evidence="3 4">2629</strain>
    </source>
</reference>
<dbReference type="AlphaFoldDB" id="A0A409YA08"/>
<dbReference type="EMBL" id="NHTK01001344">
    <property type="protein sequence ID" value="PPQ99836.1"/>
    <property type="molecule type" value="Genomic_DNA"/>
</dbReference>
<keyword evidence="2" id="KW-0812">Transmembrane</keyword>
<dbReference type="STRING" id="181874.A0A409YA08"/>
<evidence type="ECO:0000313" key="4">
    <source>
        <dbReference type="Proteomes" id="UP000284842"/>
    </source>
</evidence>
<feature type="transmembrane region" description="Helical" evidence="2">
    <location>
        <begin position="476"/>
        <end position="498"/>
    </location>
</feature>
<keyword evidence="2" id="KW-0472">Membrane</keyword>
<dbReference type="PANTHER" id="PTHR37544">
    <property type="entry name" value="SPRAY-RELATED"/>
    <property type="match status" value="1"/>
</dbReference>
<name>A0A409YA08_9AGAR</name>
<sequence>MDTGAISPRFDRDYYIDEHGSYVDPSDRISRVPRRRQSSRFTESVHLIPTPGSSGERVKRFEPFMMNLVWVVGLPLSILLAGLALEIAIAMSRSSGGFGLPERNVFDVFGRVSGQFLASFLPILFILPPAFAWRELDWKLRWYQPYIALNRGNATAEDSLLLDYVDRSRLPQKDTTFVTGTQQIGLSNDLTDLSGFLAAAGYVDASVIHRLEDPPFVDGGWATAQFTFPPKPHLNGSLSILTTGLRSIANCSNPIEGPTISYASGTSLVISATSVEGCQGTVTFDPSYSTQQHGVENLPCSAIGAASLDPQFQPVMFWFFHTKADNTQQAKTVFCTPRISSSQVQAVANLNDGSLTYVKGTGGLPITGNNVFGGSQAGKAFNGVIFPLDNITDRFIQARATAIRSIIPASIFRAAQQPPNNLQATFDLANGFLDLTSKLYTRHLSMSATTVYFVAQNVTIPADIESLRPRLVVDPLPAHVLAILLILTGTIGTIVQVVSRKQRKKLMLAAPPGSIAAVVSLTSKSGFGDLLLPYDDEKTLERKLRGLRFRLDKRTGAIVAEDDGTERDGMGPDDAMMGLLGNSKAGGKSFESASITAASQNSSFWAYQAATGQLPWAQSWEQAPPRATRNSPLRTSFAP</sequence>
<feature type="region of interest" description="Disordered" evidence="1">
    <location>
        <begin position="618"/>
        <end position="639"/>
    </location>
</feature>
<keyword evidence="2" id="KW-1133">Transmembrane helix</keyword>
<dbReference type="InterPro" id="IPR021840">
    <property type="entry name" value="DUF3433"/>
</dbReference>
<comment type="caution">
    <text evidence="3">The sequence shown here is derived from an EMBL/GenBank/DDBJ whole genome shotgun (WGS) entry which is preliminary data.</text>
</comment>
<gene>
    <name evidence="3" type="ORF">CVT24_009630</name>
</gene>
<organism evidence="3 4">
    <name type="scientific">Panaeolus cyanescens</name>
    <dbReference type="NCBI Taxonomy" id="181874"/>
    <lineage>
        <taxon>Eukaryota</taxon>
        <taxon>Fungi</taxon>
        <taxon>Dikarya</taxon>
        <taxon>Basidiomycota</taxon>
        <taxon>Agaricomycotina</taxon>
        <taxon>Agaricomycetes</taxon>
        <taxon>Agaricomycetidae</taxon>
        <taxon>Agaricales</taxon>
        <taxon>Agaricineae</taxon>
        <taxon>Galeropsidaceae</taxon>
        <taxon>Panaeolus</taxon>
    </lineage>
</organism>
<dbReference type="InParanoid" id="A0A409YA08"/>
<dbReference type="Proteomes" id="UP000284842">
    <property type="component" value="Unassembled WGS sequence"/>
</dbReference>
<feature type="transmembrane region" description="Helical" evidence="2">
    <location>
        <begin position="68"/>
        <end position="92"/>
    </location>
</feature>
<accession>A0A409YA08</accession>
<feature type="compositionally biased region" description="Polar residues" evidence="1">
    <location>
        <begin position="628"/>
        <end position="639"/>
    </location>
</feature>